<dbReference type="GO" id="GO:0007264">
    <property type="term" value="P:small GTPase-mediated signal transduction"/>
    <property type="evidence" value="ECO:0007669"/>
    <property type="project" value="InterPro"/>
</dbReference>
<dbReference type="EMBL" id="JAOPGA020001288">
    <property type="protein sequence ID" value="KAL0486958.1"/>
    <property type="molecule type" value="Genomic_DNA"/>
</dbReference>
<name>A0AAW2ZC78_9EUKA</name>
<dbReference type="Pfam" id="PF00071">
    <property type="entry name" value="Ras"/>
    <property type="match status" value="1"/>
</dbReference>
<dbReference type="GO" id="GO:0003924">
    <property type="term" value="F:GTPase activity"/>
    <property type="evidence" value="ECO:0007669"/>
    <property type="project" value="InterPro"/>
</dbReference>
<evidence type="ECO:0000313" key="3">
    <source>
        <dbReference type="EMBL" id="KAL0486958.1"/>
    </source>
</evidence>
<keyword evidence="2" id="KW-0342">GTP-binding</keyword>
<protein>
    <submittedName>
        <fullName evidence="3">Ras-related protein Rac</fullName>
    </submittedName>
</protein>
<dbReference type="InterPro" id="IPR003578">
    <property type="entry name" value="Small_GTPase_Rho"/>
</dbReference>
<keyword evidence="1" id="KW-0547">Nucleotide-binding</keyword>
<sequence length="54" mass="6359">MRPLYYPQTDLFLITFSIASNISFYNVESKWIPEIRAHCPDAPIFLIGTKRDLR</sequence>
<organism evidence="3 4">
    <name type="scientific">Acrasis kona</name>
    <dbReference type="NCBI Taxonomy" id="1008807"/>
    <lineage>
        <taxon>Eukaryota</taxon>
        <taxon>Discoba</taxon>
        <taxon>Heterolobosea</taxon>
        <taxon>Tetramitia</taxon>
        <taxon>Eutetramitia</taxon>
        <taxon>Acrasidae</taxon>
        <taxon>Acrasis</taxon>
    </lineage>
</organism>
<proteinExistence type="predicted"/>
<evidence type="ECO:0000313" key="4">
    <source>
        <dbReference type="Proteomes" id="UP001431209"/>
    </source>
</evidence>
<accession>A0AAW2ZC78</accession>
<gene>
    <name evidence="3" type="ORF">AKO1_001266</name>
</gene>
<dbReference type="InterPro" id="IPR027417">
    <property type="entry name" value="P-loop_NTPase"/>
</dbReference>
<dbReference type="GO" id="GO:0005525">
    <property type="term" value="F:GTP binding"/>
    <property type="evidence" value="ECO:0007669"/>
    <property type="project" value="UniProtKB-KW"/>
</dbReference>
<dbReference type="PANTHER" id="PTHR24072">
    <property type="entry name" value="RHO FAMILY GTPASE"/>
    <property type="match status" value="1"/>
</dbReference>
<keyword evidence="4" id="KW-1185">Reference proteome</keyword>
<evidence type="ECO:0000256" key="2">
    <source>
        <dbReference type="ARBA" id="ARBA00023134"/>
    </source>
</evidence>
<dbReference type="AlphaFoldDB" id="A0AAW2ZC78"/>
<comment type="caution">
    <text evidence="3">The sequence shown here is derived from an EMBL/GenBank/DDBJ whole genome shotgun (WGS) entry which is preliminary data.</text>
</comment>
<dbReference type="InterPro" id="IPR001806">
    <property type="entry name" value="Small_GTPase"/>
</dbReference>
<dbReference type="SUPFAM" id="SSF52540">
    <property type="entry name" value="P-loop containing nucleoside triphosphate hydrolases"/>
    <property type="match status" value="1"/>
</dbReference>
<evidence type="ECO:0000256" key="1">
    <source>
        <dbReference type="ARBA" id="ARBA00022741"/>
    </source>
</evidence>
<dbReference type="Proteomes" id="UP001431209">
    <property type="component" value="Unassembled WGS sequence"/>
</dbReference>
<dbReference type="Gene3D" id="3.40.50.300">
    <property type="entry name" value="P-loop containing nucleotide triphosphate hydrolases"/>
    <property type="match status" value="1"/>
</dbReference>
<reference evidence="3 4" key="1">
    <citation type="submission" date="2024-03" db="EMBL/GenBank/DDBJ databases">
        <title>The Acrasis kona genome and developmental transcriptomes reveal deep origins of eukaryotic multicellular pathways.</title>
        <authorList>
            <person name="Sheikh S."/>
            <person name="Fu C.-J."/>
            <person name="Brown M.W."/>
            <person name="Baldauf S.L."/>
        </authorList>
    </citation>
    <scope>NUCLEOTIDE SEQUENCE [LARGE SCALE GENOMIC DNA]</scope>
    <source>
        <strain evidence="3 4">ATCC MYA-3509</strain>
    </source>
</reference>
<dbReference type="SMART" id="SM00174">
    <property type="entry name" value="RHO"/>
    <property type="match status" value="1"/>
</dbReference>